<reference evidence="2 3" key="1">
    <citation type="journal article" date="2016" name="Front. Microbiol.">
        <title>Comparative Genomics Analysis of Streptomyces Species Reveals Their Adaptation to the Marine Environment and Their Diversity at the Genomic Level.</title>
        <authorList>
            <person name="Tian X."/>
            <person name="Zhang Z."/>
            <person name="Yang T."/>
            <person name="Chen M."/>
            <person name="Li J."/>
            <person name="Chen F."/>
            <person name="Yang J."/>
            <person name="Li W."/>
            <person name="Zhang B."/>
            <person name="Zhang Z."/>
            <person name="Wu J."/>
            <person name="Zhang C."/>
            <person name="Long L."/>
            <person name="Xiao J."/>
        </authorList>
    </citation>
    <scope>NUCLEOTIDE SEQUENCE [LARGE SCALE GENOMIC DNA]</scope>
    <source>
        <strain evidence="2 3">SCSIO 10429</strain>
    </source>
</reference>
<dbReference type="AlphaFoldDB" id="A0A1E7L4A2"/>
<protein>
    <submittedName>
        <fullName evidence="2">GCN5 family acetyltransferase</fullName>
    </submittedName>
</protein>
<dbReference type="InterPro" id="IPR016181">
    <property type="entry name" value="Acyl_CoA_acyltransferase"/>
</dbReference>
<dbReference type="InterPro" id="IPR000182">
    <property type="entry name" value="GNAT_dom"/>
</dbReference>
<dbReference type="Proteomes" id="UP000176005">
    <property type="component" value="Unassembled WGS sequence"/>
</dbReference>
<dbReference type="PANTHER" id="PTHR43441:SF11">
    <property type="entry name" value="RIBOSOMAL-PROTEIN-SERINE ACETYLTRANSFERASE"/>
    <property type="match status" value="1"/>
</dbReference>
<dbReference type="RefSeq" id="WP_070017380.1">
    <property type="nucleotide sequence ID" value="NZ_LJGW01000255.1"/>
</dbReference>
<dbReference type="SUPFAM" id="SSF55729">
    <property type="entry name" value="Acyl-CoA N-acyltransferases (Nat)"/>
    <property type="match status" value="1"/>
</dbReference>
<name>A0A1E7L4A2_9ACTN</name>
<evidence type="ECO:0000313" key="3">
    <source>
        <dbReference type="Proteomes" id="UP000176005"/>
    </source>
</evidence>
<proteinExistence type="predicted"/>
<feature type="domain" description="N-acetyltransferase" evidence="1">
    <location>
        <begin position="17"/>
        <end position="164"/>
    </location>
</feature>
<dbReference type="InterPro" id="IPR051908">
    <property type="entry name" value="Ribosomal_N-acetyltransferase"/>
</dbReference>
<evidence type="ECO:0000313" key="2">
    <source>
        <dbReference type="EMBL" id="OEV11015.1"/>
    </source>
</evidence>
<dbReference type="GO" id="GO:0008999">
    <property type="term" value="F:protein-N-terminal-alanine acetyltransferase activity"/>
    <property type="evidence" value="ECO:0007669"/>
    <property type="project" value="TreeGrafter"/>
</dbReference>
<sequence>MTTSCWPLYGLRITTPRLELRLPGLSLLEELAAVAGAGVHGPEEMPFSFPWSDAPPDVRTRTTFQHVLGTVAEWHPENWTLSLAVLHDGAVVGRQDLTARDFGVTGDAQTGSWLGLPHQNRGLGTEMRAAVAHLAFEGLGARTLRSSAMTDNPRSLAVSRKLGYEPDGLETVAVRGEARTLRRLRLERAAWERHRTVPVGVEGLEPCRELFGAGPG</sequence>
<comment type="caution">
    <text evidence="2">The sequence shown here is derived from an EMBL/GenBank/DDBJ whole genome shotgun (WGS) entry which is preliminary data.</text>
</comment>
<organism evidence="2 3">
    <name type="scientific">Streptomyces nanshensis</name>
    <dbReference type="NCBI Taxonomy" id="518642"/>
    <lineage>
        <taxon>Bacteria</taxon>
        <taxon>Bacillati</taxon>
        <taxon>Actinomycetota</taxon>
        <taxon>Actinomycetes</taxon>
        <taxon>Kitasatosporales</taxon>
        <taxon>Streptomycetaceae</taxon>
        <taxon>Streptomyces</taxon>
    </lineage>
</organism>
<dbReference type="EMBL" id="LJGW01000255">
    <property type="protein sequence ID" value="OEV11015.1"/>
    <property type="molecule type" value="Genomic_DNA"/>
</dbReference>
<dbReference type="Gene3D" id="3.40.630.30">
    <property type="match status" value="1"/>
</dbReference>
<evidence type="ECO:0000259" key="1">
    <source>
        <dbReference type="Pfam" id="PF13302"/>
    </source>
</evidence>
<dbReference type="PANTHER" id="PTHR43441">
    <property type="entry name" value="RIBOSOMAL-PROTEIN-SERINE ACETYLTRANSFERASE"/>
    <property type="match status" value="1"/>
</dbReference>
<dbReference type="GO" id="GO:0005737">
    <property type="term" value="C:cytoplasm"/>
    <property type="evidence" value="ECO:0007669"/>
    <property type="project" value="TreeGrafter"/>
</dbReference>
<dbReference type="Pfam" id="PF13302">
    <property type="entry name" value="Acetyltransf_3"/>
    <property type="match status" value="1"/>
</dbReference>
<gene>
    <name evidence="2" type="ORF">AN218_14905</name>
</gene>
<dbReference type="PATRIC" id="fig|518642.10.peg.3489"/>
<keyword evidence="3" id="KW-1185">Reference proteome</keyword>
<dbReference type="GO" id="GO:1990189">
    <property type="term" value="F:protein N-terminal-serine acetyltransferase activity"/>
    <property type="evidence" value="ECO:0007669"/>
    <property type="project" value="TreeGrafter"/>
</dbReference>
<keyword evidence="2" id="KW-0808">Transferase</keyword>
<accession>A0A1E7L4A2</accession>